<gene>
    <name evidence="1" type="ORF">F511_10688</name>
</gene>
<proteinExistence type="predicted"/>
<keyword evidence="2" id="KW-1185">Reference proteome</keyword>
<protein>
    <submittedName>
        <fullName evidence="1">ABC transporter G family member 32-like</fullName>
    </submittedName>
</protein>
<accession>A0A2Z7CGG2</accession>
<organism evidence="1 2">
    <name type="scientific">Dorcoceras hygrometricum</name>
    <dbReference type="NCBI Taxonomy" id="472368"/>
    <lineage>
        <taxon>Eukaryota</taxon>
        <taxon>Viridiplantae</taxon>
        <taxon>Streptophyta</taxon>
        <taxon>Embryophyta</taxon>
        <taxon>Tracheophyta</taxon>
        <taxon>Spermatophyta</taxon>
        <taxon>Magnoliopsida</taxon>
        <taxon>eudicotyledons</taxon>
        <taxon>Gunneridae</taxon>
        <taxon>Pentapetalae</taxon>
        <taxon>asterids</taxon>
        <taxon>lamiids</taxon>
        <taxon>Lamiales</taxon>
        <taxon>Gesneriaceae</taxon>
        <taxon>Didymocarpoideae</taxon>
        <taxon>Trichosporeae</taxon>
        <taxon>Loxocarpinae</taxon>
        <taxon>Dorcoceras</taxon>
    </lineage>
</organism>
<evidence type="ECO:0000313" key="1">
    <source>
        <dbReference type="EMBL" id="KZV45998.1"/>
    </source>
</evidence>
<reference evidence="1 2" key="1">
    <citation type="journal article" date="2015" name="Proc. Natl. Acad. Sci. U.S.A.">
        <title>The resurrection genome of Boea hygrometrica: A blueprint for survival of dehydration.</title>
        <authorList>
            <person name="Xiao L."/>
            <person name="Yang G."/>
            <person name="Zhang L."/>
            <person name="Yang X."/>
            <person name="Zhao S."/>
            <person name="Ji Z."/>
            <person name="Zhou Q."/>
            <person name="Hu M."/>
            <person name="Wang Y."/>
            <person name="Chen M."/>
            <person name="Xu Y."/>
            <person name="Jin H."/>
            <person name="Xiao X."/>
            <person name="Hu G."/>
            <person name="Bao F."/>
            <person name="Hu Y."/>
            <person name="Wan P."/>
            <person name="Li L."/>
            <person name="Deng X."/>
            <person name="Kuang T."/>
            <person name="Xiang C."/>
            <person name="Zhu J.K."/>
            <person name="Oliver M.J."/>
            <person name="He Y."/>
        </authorList>
    </citation>
    <scope>NUCLEOTIDE SEQUENCE [LARGE SCALE GENOMIC DNA]</scope>
    <source>
        <strain evidence="2">cv. XS01</strain>
    </source>
</reference>
<evidence type="ECO:0000313" key="2">
    <source>
        <dbReference type="Proteomes" id="UP000250235"/>
    </source>
</evidence>
<sequence>MVQLLSFKPYSNPSDTVRSLYLDRKELRYQLSSSEGALADLICYSDNFSAQFSSDLICYSALLQLVSICFSLDLRTRLNRQKHNSMFCLYQNSYLICYTDPTHVYPIISLTSECRME</sequence>
<name>A0A2Z7CGG2_9LAMI</name>
<dbReference type="Proteomes" id="UP000250235">
    <property type="component" value="Unassembled WGS sequence"/>
</dbReference>
<dbReference type="EMBL" id="KQ995736">
    <property type="protein sequence ID" value="KZV45998.1"/>
    <property type="molecule type" value="Genomic_DNA"/>
</dbReference>
<dbReference type="AlphaFoldDB" id="A0A2Z7CGG2"/>